<accession>A0A5J4WDQ9</accession>
<dbReference type="InterPro" id="IPR015943">
    <property type="entry name" value="WD40/YVTN_repeat-like_dom_sf"/>
</dbReference>
<dbReference type="Gene3D" id="2.130.10.10">
    <property type="entry name" value="YVTN repeat-like/Quinoprotein amine dehydrogenase"/>
    <property type="match status" value="1"/>
</dbReference>
<dbReference type="AlphaFoldDB" id="A0A5J4WDQ9"/>
<evidence type="ECO:0000259" key="1">
    <source>
        <dbReference type="Pfam" id="PF10433"/>
    </source>
</evidence>
<dbReference type="Pfam" id="PF10433">
    <property type="entry name" value="Beta-prop_RSE1_1st"/>
    <property type="match status" value="1"/>
</dbReference>
<evidence type="ECO:0000313" key="3">
    <source>
        <dbReference type="Proteomes" id="UP000324800"/>
    </source>
</evidence>
<dbReference type="EMBL" id="SNRW01002496">
    <property type="protein sequence ID" value="KAA6392575.1"/>
    <property type="molecule type" value="Genomic_DNA"/>
</dbReference>
<reference evidence="2 3" key="1">
    <citation type="submission" date="2019-03" db="EMBL/GenBank/DDBJ databases">
        <title>Single cell metagenomics reveals metabolic interactions within the superorganism composed of flagellate Streblomastix strix and complex community of Bacteroidetes bacteria on its surface.</title>
        <authorList>
            <person name="Treitli S.C."/>
            <person name="Kolisko M."/>
            <person name="Husnik F."/>
            <person name="Keeling P."/>
            <person name="Hampl V."/>
        </authorList>
    </citation>
    <scope>NUCLEOTIDE SEQUENCE [LARGE SCALE GENOMIC DNA]</scope>
    <source>
        <strain evidence="2">ST1C</strain>
    </source>
</reference>
<comment type="caution">
    <text evidence="2">The sequence shown here is derived from an EMBL/GenBank/DDBJ whole genome shotgun (WGS) entry which is preliminary data.</text>
</comment>
<evidence type="ECO:0000313" key="2">
    <source>
        <dbReference type="EMBL" id="KAA6392575.1"/>
    </source>
</evidence>
<proteinExistence type="predicted"/>
<feature type="domain" description="RSE1/DDB1/CPSF1 first beta-propeller" evidence="1">
    <location>
        <begin position="14"/>
        <end position="108"/>
    </location>
</feature>
<sequence>MIFLHIPIVRPTIITHAISGSFFQKGANEFILCRSRQLELARIDEQYCLSILHSQSVFGVVLSMSLLHKQEYGRDFIVLGTDDGNINIIEFNPIIEQFLLVQTLFLCTPLIGHRDANEFIAIDN</sequence>
<name>A0A5J4WDQ9_9EUKA</name>
<protein>
    <recommendedName>
        <fullName evidence="1">RSE1/DDB1/CPSF1 first beta-propeller domain-containing protein</fullName>
    </recommendedName>
</protein>
<organism evidence="2 3">
    <name type="scientific">Streblomastix strix</name>
    <dbReference type="NCBI Taxonomy" id="222440"/>
    <lineage>
        <taxon>Eukaryota</taxon>
        <taxon>Metamonada</taxon>
        <taxon>Preaxostyla</taxon>
        <taxon>Oxymonadida</taxon>
        <taxon>Streblomastigidae</taxon>
        <taxon>Streblomastix</taxon>
    </lineage>
</organism>
<gene>
    <name evidence="2" type="ORF">EZS28_011900</name>
</gene>
<dbReference type="Proteomes" id="UP000324800">
    <property type="component" value="Unassembled WGS sequence"/>
</dbReference>
<dbReference type="InterPro" id="IPR018846">
    <property type="entry name" value="Beta-prop_RSE1/DDB1/CPSF1_1st"/>
</dbReference>